<dbReference type="Gene3D" id="2.30.38.10">
    <property type="entry name" value="Luciferase, Domain 3"/>
    <property type="match status" value="1"/>
</dbReference>
<dbReference type="AlphaFoldDB" id="A0A941J840"/>
<dbReference type="PANTHER" id="PTHR45527:SF1">
    <property type="entry name" value="FATTY ACID SYNTHASE"/>
    <property type="match status" value="1"/>
</dbReference>
<sequence>MGKPLTNTVALVLDENRKLVPAGAVGELYVGGIGLRGYLNNESLTNERFISNPFNPAEKYTEPGI</sequence>
<dbReference type="GO" id="GO:0005737">
    <property type="term" value="C:cytoplasm"/>
    <property type="evidence" value="ECO:0007669"/>
    <property type="project" value="TreeGrafter"/>
</dbReference>
<organism evidence="1 2">
    <name type="scientific">Peribacillus frigoritolerans</name>
    <dbReference type="NCBI Taxonomy" id="450367"/>
    <lineage>
        <taxon>Bacteria</taxon>
        <taxon>Bacillati</taxon>
        <taxon>Bacillota</taxon>
        <taxon>Bacilli</taxon>
        <taxon>Bacillales</taxon>
        <taxon>Bacillaceae</taxon>
        <taxon>Peribacillus</taxon>
    </lineage>
</organism>
<evidence type="ECO:0000313" key="2">
    <source>
        <dbReference type="Proteomes" id="UP000680045"/>
    </source>
</evidence>
<dbReference type="GO" id="GO:0043041">
    <property type="term" value="P:amino acid activation for nonribosomal peptide biosynthetic process"/>
    <property type="evidence" value="ECO:0007669"/>
    <property type="project" value="TreeGrafter"/>
</dbReference>
<dbReference type="GO" id="GO:0044550">
    <property type="term" value="P:secondary metabolite biosynthetic process"/>
    <property type="evidence" value="ECO:0007669"/>
    <property type="project" value="TreeGrafter"/>
</dbReference>
<evidence type="ECO:0000313" key="1">
    <source>
        <dbReference type="EMBL" id="MBR8645316.1"/>
    </source>
</evidence>
<reference evidence="1" key="1">
    <citation type="submission" date="2021-04" db="EMBL/GenBank/DDBJ databases">
        <title>Whole genome sequencing of Enterococci isolates from hospitalized patients.</title>
        <authorList>
            <person name="Ogoti B.M."/>
            <person name="Onyambu F.G."/>
        </authorList>
    </citation>
    <scope>NUCLEOTIDE SEQUENCE</scope>
    <source>
        <strain evidence="1">242</strain>
    </source>
</reference>
<gene>
    <name evidence="1" type="ORF">KEH51_17300</name>
</gene>
<dbReference type="PANTHER" id="PTHR45527">
    <property type="entry name" value="NONRIBOSOMAL PEPTIDE SYNTHETASE"/>
    <property type="match status" value="1"/>
</dbReference>
<comment type="caution">
    <text evidence="1">The sequence shown here is derived from an EMBL/GenBank/DDBJ whole genome shotgun (WGS) entry which is preliminary data.</text>
</comment>
<accession>A0A941J840</accession>
<name>A0A941J840_9BACI</name>
<protein>
    <submittedName>
        <fullName evidence="1">AMP-binding protein</fullName>
    </submittedName>
</protein>
<dbReference type="Proteomes" id="UP000680045">
    <property type="component" value="Unassembled WGS sequence"/>
</dbReference>
<dbReference type="SUPFAM" id="SSF56801">
    <property type="entry name" value="Acetyl-CoA synthetase-like"/>
    <property type="match status" value="1"/>
</dbReference>
<dbReference type="EMBL" id="JAGTPW010000031">
    <property type="protein sequence ID" value="MBR8645316.1"/>
    <property type="molecule type" value="Genomic_DNA"/>
</dbReference>
<dbReference type="GO" id="GO:0031177">
    <property type="term" value="F:phosphopantetheine binding"/>
    <property type="evidence" value="ECO:0007669"/>
    <property type="project" value="TreeGrafter"/>
</dbReference>
<proteinExistence type="predicted"/>